<keyword evidence="1" id="KW-0862">Zinc</keyword>
<accession>K0SDW1</accession>
<evidence type="ECO:0000313" key="7">
    <source>
        <dbReference type="Proteomes" id="UP000266841"/>
    </source>
</evidence>
<reference evidence="6 7" key="1">
    <citation type="journal article" date="2012" name="Genome Biol.">
        <title>Genome and low-iron response of an oceanic diatom adapted to chronic iron limitation.</title>
        <authorList>
            <person name="Lommer M."/>
            <person name="Specht M."/>
            <person name="Roy A.S."/>
            <person name="Kraemer L."/>
            <person name="Andreson R."/>
            <person name="Gutowska M.A."/>
            <person name="Wolf J."/>
            <person name="Bergner S.V."/>
            <person name="Schilhabel M.B."/>
            <person name="Klostermeier U.C."/>
            <person name="Beiko R.G."/>
            <person name="Rosenstiel P."/>
            <person name="Hippler M."/>
            <person name="Laroche J."/>
        </authorList>
    </citation>
    <scope>NUCLEOTIDE SEQUENCE [LARGE SCALE GENOMIC DNA]</scope>
    <source>
        <strain evidence="6 7">CCMP1005</strain>
    </source>
</reference>
<feature type="non-terminal residue" evidence="6">
    <location>
        <position position="321"/>
    </location>
</feature>
<dbReference type="Proteomes" id="UP000266841">
    <property type="component" value="Unassembled WGS sequence"/>
</dbReference>
<keyword evidence="1" id="KW-0863">Zinc-finger</keyword>
<dbReference type="SUPFAM" id="SSF55008">
    <property type="entry name" value="HMA, heavy metal-associated domain"/>
    <property type="match status" value="1"/>
</dbReference>
<dbReference type="PROSITE" id="PS50089">
    <property type="entry name" value="ZF_RING_2"/>
    <property type="match status" value="1"/>
</dbReference>
<dbReference type="InterPro" id="IPR036163">
    <property type="entry name" value="HMA_dom_sf"/>
</dbReference>
<dbReference type="InterPro" id="IPR001841">
    <property type="entry name" value="Znf_RING"/>
</dbReference>
<dbReference type="Pfam" id="PF13639">
    <property type="entry name" value="zf-RING_2"/>
    <property type="match status" value="1"/>
</dbReference>
<feature type="compositionally biased region" description="Basic residues" evidence="2">
    <location>
        <begin position="62"/>
        <end position="85"/>
    </location>
</feature>
<feature type="transmembrane region" description="Helical" evidence="3">
    <location>
        <begin position="20"/>
        <end position="41"/>
    </location>
</feature>
<dbReference type="EMBL" id="AGNL01018408">
    <property type="protein sequence ID" value="EJK63144.1"/>
    <property type="molecule type" value="Genomic_DNA"/>
</dbReference>
<evidence type="ECO:0000259" key="5">
    <source>
        <dbReference type="PROSITE" id="PS50846"/>
    </source>
</evidence>
<dbReference type="Gene3D" id="3.30.70.100">
    <property type="match status" value="1"/>
</dbReference>
<keyword evidence="3" id="KW-1133">Transmembrane helix</keyword>
<feature type="compositionally biased region" description="Basic and acidic residues" evidence="2">
    <location>
        <begin position="140"/>
        <end position="150"/>
    </location>
</feature>
<evidence type="ECO:0000259" key="4">
    <source>
        <dbReference type="PROSITE" id="PS50089"/>
    </source>
</evidence>
<dbReference type="Pfam" id="PF00403">
    <property type="entry name" value="HMA"/>
    <property type="match status" value="1"/>
</dbReference>
<proteinExistence type="predicted"/>
<feature type="compositionally biased region" description="Low complexity" evidence="2">
    <location>
        <begin position="50"/>
        <end position="59"/>
    </location>
</feature>
<evidence type="ECO:0000256" key="2">
    <source>
        <dbReference type="SAM" id="MobiDB-lite"/>
    </source>
</evidence>
<organism evidence="6 7">
    <name type="scientific">Thalassiosira oceanica</name>
    <name type="common">Marine diatom</name>
    <dbReference type="NCBI Taxonomy" id="159749"/>
    <lineage>
        <taxon>Eukaryota</taxon>
        <taxon>Sar</taxon>
        <taxon>Stramenopiles</taxon>
        <taxon>Ochrophyta</taxon>
        <taxon>Bacillariophyta</taxon>
        <taxon>Coscinodiscophyceae</taxon>
        <taxon>Thalassiosirophycidae</taxon>
        <taxon>Thalassiosirales</taxon>
        <taxon>Thalassiosiraceae</taxon>
        <taxon>Thalassiosira</taxon>
    </lineage>
</organism>
<gene>
    <name evidence="6" type="ORF">THAOC_16218</name>
</gene>
<comment type="caution">
    <text evidence="6">The sequence shown here is derived from an EMBL/GenBank/DDBJ whole genome shotgun (WGS) entry which is preliminary data.</text>
</comment>
<keyword evidence="3" id="KW-0812">Transmembrane</keyword>
<feature type="compositionally biased region" description="Gly residues" evidence="2">
    <location>
        <begin position="118"/>
        <end position="128"/>
    </location>
</feature>
<keyword evidence="7" id="KW-1185">Reference proteome</keyword>
<dbReference type="PROSITE" id="PS50846">
    <property type="entry name" value="HMA_2"/>
    <property type="match status" value="1"/>
</dbReference>
<dbReference type="SUPFAM" id="SSF57850">
    <property type="entry name" value="RING/U-box"/>
    <property type="match status" value="1"/>
</dbReference>
<dbReference type="Gene3D" id="3.30.40.10">
    <property type="entry name" value="Zinc/RING finger domain, C3HC4 (zinc finger)"/>
    <property type="match status" value="1"/>
</dbReference>
<evidence type="ECO:0000256" key="1">
    <source>
        <dbReference type="PROSITE-ProRule" id="PRU00175"/>
    </source>
</evidence>
<dbReference type="InterPro" id="IPR013083">
    <property type="entry name" value="Znf_RING/FYVE/PHD"/>
</dbReference>
<evidence type="ECO:0000256" key="3">
    <source>
        <dbReference type="SAM" id="Phobius"/>
    </source>
</evidence>
<dbReference type="CDD" id="cd16448">
    <property type="entry name" value="RING-H2"/>
    <property type="match status" value="1"/>
</dbReference>
<protein>
    <recommendedName>
        <fullName evidence="8">RING-type domain-containing protein</fullName>
    </recommendedName>
</protein>
<sequence>MHDYAWRLHRAASHTQASSFALVASLAKCGYIGIATGALIFTREAASAARAARSESQTRGGPGRRRSPRRRRRAAGRGTTRRRSTRPGARATTRTARASGARAARGAGARPPVPSVIGVGGGDGGGRAGRGRHPVGLRPLRGDGPDPRRGDGDVRFVLRVSGMTCGGCASTVSSAMRQSSPEDGAVDVRVDLDSGTASVRASASWVRGRGGRDGAAAALVEAAEGAGFEAELDAASRPEDDVDGCPAGLDPDGEPPAPNENPKFKPNETEGGGPETAAPGGPDAEAECGICLTSLSSVSRPVTLPCGHVFSSSCLDGWRDR</sequence>
<evidence type="ECO:0000313" key="6">
    <source>
        <dbReference type="EMBL" id="EJK63144.1"/>
    </source>
</evidence>
<keyword evidence="1" id="KW-0479">Metal-binding</keyword>
<feature type="domain" description="HMA" evidence="5">
    <location>
        <begin position="154"/>
        <end position="231"/>
    </location>
</feature>
<name>K0SDW1_THAOC</name>
<dbReference type="GO" id="GO:0008270">
    <property type="term" value="F:zinc ion binding"/>
    <property type="evidence" value="ECO:0007669"/>
    <property type="project" value="UniProtKB-KW"/>
</dbReference>
<feature type="region of interest" description="Disordered" evidence="2">
    <location>
        <begin position="233"/>
        <end position="286"/>
    </location>
</feature>
<evidence type="ECO:0008006" key="8">
    <source>
        <dbReference type="Google" id="ProtNLM"/>
    </source>
</evidence>
<feature type="region of interest" description="Disordered" evidence="2">
    <location>
        <begin position="50"/>
        <end position="150"/>
    </location>
</feature>
<dbReference type="InterPro" id="IPR006121">
    <property type="entry name" value="HMA_dom"/>
</dbReference>
<feature type="domain" description="RING-type" evidence="4">
    <location>
        <begin position="288"/>
        <end position="321"/>
    </location>
</feature>
<keyword evidence="3" id="KW-0472">Membrane</keyword>
<feature type="compositionally biased region" description="Low complexity" evidence="2">
    <location>
        <begin position="86"/>
        <end position="110"/>
    </location>
</feature>
<dbReference type="CDD" id="cd00371">
    <property type="entry name" value="HMA"/>
    <property type="match status" value="1"/>
</dbReference>
<dbReference type="AlphaFoldDB" id="K0SDW1"/>